<sequence length="112" mass="12675">MLITPEALSLLAFHKGTLQKNHPSALHPTSFSRLSGRGMQSKWLTKARAGWGIVLISTGYNFQQLFIFYSYIDYIYIVILVLSLSPSPPSPCNKYICYSSVKRLGRHSLAFY</sequence>
<evidence type="ECO:0000313" key="2">
    <source>
        <dbReference type="EMBL" id="JAH95886.1"/>
    </source>
</evidence>
<reference evidence="2" key="2">
    <citation type="journal article" date="2015" name="Fish Shellfish Immunol.">
        <title>Early steps in the European eel (Anguilla anguilla)-Vibrio vulnificus interaction in the gills: Role of the RtxA13 toxin.</title>
        <authorList>
            <person name="Callol A."/>
            <person name="Pajuelo D."/>
            <person name="Ebbesson L."/>
            <person name="Teles M."/>
            <person name="MacKenzie S."/>
            <person name="Amaro C."/>
        </authorList>
    </citation>
    <scope>NUCLEOTIDE SEQUENCE</scope>
</reference>
<dbReference type="EMBL" id="GBXM01012691">
    <property type="protein sequence ID" value="JAH95886.1"/>
    <property type="molecule type" value="Transcribed_RNA"/>
</dbReference>
<feature type="transmembrane region" description="Helical" evidence="1">
    <location>
        <begin position="66"/>
        <end position="84"/>
    </location>
</feature>
<proteinExistence type="predicted"/>
<keyword evidence="1" id="KW-0472">Membrane</keyword>
<keyword evidence="1" id="KW-1133">Transmembrane helix</keyword>
<protein>
    <submittedName>
        <fullName evidence="2">Uncharacterized protein</fullName>
    </submittedName>
</protein>
<evidence type="ECO:0000256" key="1">
    <source>
        <dbReference type="SAM" id="Phobius"/>
    </source>
</evidence>
<dbReference type="AlphaFoldDB" id="A0A0E9X0B8"/>
<name>A0A0E9X0B8_ANGAN</name>
<accession>A0A0E9X0B8</accession>
<keyword evidence="1" id="KW-0812">Transmembrane</keyword>
<reference evidence="2" key="1">
    <citation type="submission" date="2014-11" db="EMBL/GenBank/DDBJ databases">
        <authorList>
            <person name="Amaro Gonzalez C."/>
        </authorList>
    </citation>
    <scope>NUCLEOTIDE SEQUENCE</scope>
</reference>
<organism evidence="2">
    <name type="scientific">Anguilla anguilla</name>
    <name type="common">European freshwater eel</name>
    <name type="synonym">Muraena anguilla</name>
    <dbReference type="NCBI Taxonomy" id="7936"/>
    <lineage>
        <taxon>Eukaryota</taxon>
        <taxon>Metazoa</taxon>
        <taxon>Chordata</taxon>
        <taxon>Craniata</taxon>
        <taxon>Vertebrata</taxon>
        <taxon>Euteleostomi</taxon>
        <taxon>Actinopterygii</taxon>
        <taxon>Neopterygii</taxon>
        <taxon>Teleostei</taxon>
        <taxon>Anguilliformes</taxon>
        <taxon>Anguillidae</taxon>
        <taxon>Anguilla</taxon>
    </lineage>
</organism>